<dbReference type="GO" id="GO:0016829">
    <property type="term" value="F:lyase activity"/>
    <property type="evidence" value="ECO:0007669"/>
    <property type="project" value="UniProtKB-KW"/>
</dbReference>
<reference evidence="3" key="1">
    <citation type="submission" date="2018-06" db="EMBL/GenBank/DDBJ databases">
        <authorList>
            <person name="Khan S.A."/>
        </authorList>
    </citation>
    <scope>NUCLEOTIDE SEQUENCE [LARGE SCALE GENOMIC DNA]</scope>
    <source>
        <strain evidence="3">DB-1506</strain>
    </source>
</reference>
<dbReference type="EMBL" id="QLIX01000010">
    <property type="protein sequence ID" value="RAI58314.1"/>
    <property type="molecule type" value="Genomic_DNA"/>
</dbReference>
<evidence type="ECO:0000313" key="3">
    <source>
        <dbReference type="Proteomes" id="UP000249065"/>
    </source>
</evidence>
<name>A0A327M7N6_9PROT</name>
<dbReference type="SUPFAM" id="SSF54637">
    <property type="entry name" value="Thioesterase/thiol ester dehydrase-isomerase"/>
    <property type="match status" value="1"/>
</dbReference>
<dbReference type="Pfam" id="PF22818">
    <property type="entry name" value="ApeI-like"/>
    <property type="match status" value="1"/>
</dbReference>
<evidence type="ECO:0000313" key="2">
    <source>
        <dbReference type="EMBL" id="RAI58314.1"/>
    </source>
</evidence>
<accession>A0A327M7N6</accession>
<dbReference type="AlphaFoldDB" id="A0A327M7N6"/>
<gene>
    <name evidence="2" type="ORF">DOO78_14985</name>
</gene>
<dbReference type="InterPro" id="IPR029069">
    <property type="entry name" value="HotDog_dom_sf"/>
</dbReference>
<sequence length="103" mass="10456">MAEGEGMPAGAAPVRFTLPPGHPALPGHFPGRPIVPGVLLLDAVMQAAGIGAGRLLRAKFLAPVAPGQAVEIELAAPGPERLAFRCRCAGTVVLSGEFACPPR</sequence>
<feature type="domain" description="ApeI dehydratase-like" evidence="1">
    <location>
        <begin position="13"/>
        <end position="96"/>
    </location>
</feature>
<dbReference type="Gene3D" id="3.10.129.10">
    <property type="entry name" value="Hotdog Thioesterase"/>
    <property type="match status" value="1"/>
</dbReference>
<dbReference type="Proteomes" id="UP000249065">
    <property type="component" value="Unassembled WGS sequence"/>
</dbReference>
<protein>
    <recommendedName>
        <fullName evidence="1">ApeI dehydratase-like domain-containing protein</fullName>
    </recommendedName>
</protein>
<comment type="caution">
    <text evidence="2">The sequence shown here is derived from an EMBL/GenBank/DDBJ whole genome shotgun (WGS) entry which is preliminary data.</text>
</comment>
<dbReference type="InterPro" id="IPR054545">
    <property type="entry name" value="ApeI-like"/>
</dbReference>
<proteinExistence type="predicted"/>
<keyword evidence="3" id="KW-1185">Reference proteome</keyword>
<evidence type="ECO:0000259" key="1">
    <source>
        <dbReference type="Pfam" id="PF22818"/>
    </source>
</evidence>
<dbReference type="RefSeq" id="WP_111470654.1">
    <property type="nucleotide sequence ID" value="NZ_QLIX01000010.1"/>
</dbReference>
<organism evidence="2 3">
    <name type="scientific">Roseicella frigidaeris</name>
    <dbReference type="NCBI Taxonomy" id="2230885"/>
    <lineage>
        <taxon>Bacteria</taxon>
        <taxon>Pseudomonadati</taxon>
        <taxon>Pseudomonadota</taxon>
        <taxon>Alphaproteobacteria</taxon>
        <taxon>Acetobacterales</taxon>
        <taxon>Roseomonadaceae</taxon>
        <taxon>Roseicella</taxon>
    </lineage>
</organism>
<dbReference type="OrthoDB" id="9812842at2"/>